<proteinExistence type="predicted"/>
<dbReference type="RefSeq" id="XP_067716722.1">
    <property type="nucleotide sequence ID" value="XM_067860621.1"/>
</dbReference>
<feature type="compositionally biased region" description="Low complexity" evidence="1">
    <location>
        <begin position="145"/>
        <end position="156"/>
    </location>
</feature>
<keyword evidence="3" id="KW-1185">Reference proteome</keyword>
<name>A0AAV4LY51_BABCB</name>
<evidence type="ECO:0000256" key="1">
    <source>
        <dbReference type="SAM" id="MobiDB-lite"/>
    </source>
</evidence>
<gene>
    <name evidence="2" type="ORF">BcabD6B2_40880</name>
</gene>
<evidence type="ECO:0000313" key="2">
    <source>
        <dbReference type="EMBL" id="GIX64653.1"/>
    </source>
</evidence>
<feature type="region of interest" description="Disordered" evidence="1">
    <location>
        <begin position="145"/>
        <end position="168"/>
    </location>
</feature>
<dbReference type="EMBL" id="BPLF01000003">
    <property type="protein sequence ID" value="GIX64653.1"/>
    <property type="molecule type" value="Genomic_DNA"/>
</dbReference>
<reference evidence="2 3" key="1">
    <citation type="submission" date="2021-06" db="EMBL/GenBank/DDBJ databases">
        <title>Genome sequence of Babesia caballi.</title>
        <authorList>
            <person name="Yamagishi J."/>
            <person name="Kidaka T."/>
            <person name="Ochi A."/>
        </authorList>
    </citation>
    <scope>NUCLEOTIDE SEQUENCE [LARGE SCALE GENOMIC DNA]</scope>
    <source>
        <strain evidence="2">USDA-D6B2</strain>
    </source>
</reference>
<accession>A0AAV4LY51</accession>
<sequence length="1343" mass="146272">MPQYSSPWFLLTRLASASSTVANSHCRSGRSCLPGVVSTYEAKRCPGTPRNVRERFAPAPTRQPPPACSTPTRRSGVADATARFPSLPRRVSWRSPTNVGASAGRCAPGATGAEVCPPRLRAPARFSARSSSALYEAVPTYAQPSPAAPTAGAAGRLPPPAPYTPAGPVAPKASASRCAFVGPLRTSVAPPRTGAGLAATSAMASVYVYISSVLLFVPGQPRLALDRDALHYTHPYIKYKINGCDGTAQRGAPSRIVPPGAPGVQRLRRGQHQLRVDGHGHQLLNQQLARVGNRHLRNLRLVVAGGALEVAPVEVGNAAEPAPVADVHPEGVALVEEPLLEHLGRAVRDHAVALHLAEAQPAVPGAPLGGLPRQHRHRPPGAGVDLVLHHVLEPLVVGGPDEDLAHDHLAGEAAVQRLVAVLAVAALEEPVRHLLHRQLGEGRRVALHAAAGADLPHEALDQVADGHAAGHGVGVHDDVRVDALAGEGHVLRPVGHPDGALLPVPAGELVADLRHPDGPDLDLGELGALGVGGEQHRVDHAVLARPQAAGAVHPQILVLLVVARRRPPDDNVVAQHPAARLHQPVGVELRVVPPLHADARRGVRPLEPLDHRAPHVLLLAHVRPVERAPKQPPVDRGLVHDETVLLVVPRVTHDGHYGVDARGQLPEPQELHGSGAHQRLLRVVEQVAQRVHPEVEVGRVHPHGLLAHGALVRVARRLVLVGEGDDGGADAQNHGRVDLAVRVGAAVAAVRLEVLREHGDHAHFLLLAVDVLNHPRLDQPVPVRLVVVQPRNVLLRYRERVAVFHDEQRPHRPPRVGEDLDLLRHNVAHDARLRRDVAPSPELQQSLHQALRLVEAPHPRPVDEHLDPVLDHLRRHLVQRVHAPLAQKLVDRRGRGTHADEAHERQVLHQPDRLPLRRLGRAYHAPMRVVQLPGLRHLALPPQRSVEPAQVGQIGRKGEPVQNLADPSAHHLALPVPSPVARQQLVLHPLRDLRRAPHRPGHIELPAGVNLLLQDPLGVLDHLPEERAEARGHQRPREVKPLLPEVVPVVLNDPAQPREQYAVHHVPQEVALLALAPGLRAHVRQQVLPQQVPRVLNPGVQRRAHRGPTLPDEVEADLLRGVVRRLLQRRPHQREHLLVLEVVHNPLQNVPVGDAAERPEQDCDGDVGLEVGQGRHELAVRLEAAPRDAQRRLHHDAEGRRALRELRLRPHLGHQAVLGRLLLLEDVYVVVRHPLLPDEHPLPPVDDEVPPLVKGALAHVRQVVLADALRPAVRRLEHHRDPPQPYPRVRDLLLQRFHVGRLVPQERLLLDVHVNLRRVTKSLKLSICWCTSPCVLKKEPVKG</sequence>
<feature type="region of interest" description="Disordered" evidence="1">
    <location>
        <begin position="51"/>
        <end position="79"/>
    </location>
</feature>
<organism evidence="2 3">
    <name type="scientific">Babesia caballi</name>
    <dbReference type="NCBI Taxonomy" id="5871"/>
    <lineage>
        <taxon>Eukaryota</taxon>
        <taxon>Sar</taxon>
        <taxon>Alveolata</taxon>
        <taxon>Apicomplexa</taxon>
        <taxon>Aconoidasida</taxon>
        <taxon>Piroplasmida</taxon>
        <taxon>Babesiidae</taxon>
        <taxon>Babesia</taxon>
    </lineage>
</organism>
<dbReference type="Proteomes" id="UP001497744">
    <property type="component" value="Unassembled WGS sequence"/>
</dbReference>
<dbReference type="GeneID" id="94196134"/>
<evidence type="ECO:0000313" key="3">
    <source>
        <dbReference type="Proteomes" id="UP001497744"/>
    </source>
</evidence>
<protein>
    <submittedName>
        <fullName evidence="2">Uncharacterized protein</fullName>
    </submittedName>
</protein>
<comment type="caution">
    <text evidence="2">The sequence shown here is derived from an EMBL/GenBank/DDBJ whole genome shotgun (WGS) entry which is preliminary data.</text>
</comment>